<comment type="caution">
    <text evidence="1">The sequence shown here is derived from an EMBL/GenBank/DDBJ whole genome shotgun (WGS) entry which is preliminary data.</text>
</comment>
<dbReference type="Proteomes" id="UP000788262">
    <property type="component" value="Unassembled WGS sequence"/>
</dbReference>
<proteinExistence type="predicted"/>
<evidence type="ECO:0000313" key="2">
    <source>
        <dbReference type="Proteomes" id="UP000788262"/>
    </source>
</evidence>
<accession>A0ABS2VQE2</accession>
<gene>
    <name evidence="1" type="ORF">JS756_14465</name>
</gene>
<reference evidence="1 2" key="1">
    <citation type="submission" date="2021-02" db="EMBL/GenBank/DDBJ databases">
        <title>Whole genome sequencing of Streptomyces actuosus VRA1.</title>
        <authorList>
            <person name="Sen G."/>
            <person name="Sen A."/>
        </authorList>
    </citation>
    <scope>NUCLEOTIDE SEQUENCE [LARGE SCALE GENOMIC DNA]</scope>
    <source>
        <strain evidence="1 2">VRA1</strain>
    </source>
</reference>
<organism evidence="1 2">
    <name type="scientific">Streptomyces actuosus</name>
    <dbReference type="NCBI Taxonomy" id="1885"/>
    <lineage>
        <taxon>Bacteria</taxon>
        <taxon>Bacillati</taxon>
        <taxon>Actinomycetota</taxon>
        <taxon>Actinomycetes</taxon>
        <taxon>Kitasatosporales</taxon>
        <taxon>Streptomycetaceae</taxon>
        <taxon>Streptomyces</taxon>
    </lineage>
</organism>
<evidence type="ECO:0000313" key="1">
    <source>
        <dbReference type="EMBL" id="MBN0045291.1"/>
    </source>
</evidence>
<dbReference type="RefSeq" id="WP_205383494.1">
    <property type="nucleotide sequence ID" value="NZ_JAFFZS010000009.1"/>
</dbReference>
<keyword evidence="2" id="KW-1185">Reference proteome</keyword>
<name>A0ABS2VQE2_STRAS</name>
<dbReference type="EMBL" id="JAFFZS010000009">
    <property type="protein sequence ID" value="MBN0045291.1"/>
    <property type="molecule type" value="Genomic_DNA"/>
</dbReference>
<protein>
    <submittedName>
        <fullName evidence="1">Uncharacterized protein</fullName>
    </submittedName>
</protein>
<sequence>MLILVGFALLCVAGWYGYVQFFTRGLETLPARVCDGAVERDLVVQALPPSRDARERAVNSSTSEDFTWNCRVVTSGDSVLWGQTHLSPVSKVDWVKGHNGRIVRAAVGDIEALAEIDTEEAAVYVPCTPRSELLRNSSPNYAVLTSMSVGGDTKAKGALLLQILTDIAYEQAKHAYGLAECQGHRDFPSELPRYQSDE</sequence>